<keyword evidence="2" id="KW-1185">Reference proteome</keyword>
<comment type="caution">
    <text evidence="1">The sequence shown here is derived from an EMBL/GenBank/DDBJ whole genome shotgun (WGS) entry which is preliminary data.</text>
</comment>
<accession>A0ACC0IVP6</accession>
<organism evidence="1 2">
    <name type="scientific">Camellia lanceoleosa</name>
    <dbReference type="NCBI Taxonomy" id="1840588"/>
    <lineage>
        <taxon>Eukaryota</taxon>
        <taxon>Viridiplantae</taxon>
        <taxon>Streptophyta</taxon>
        <taxon>Embryophyta</taxon>
        <taxon>Tracheophyta</taxon>
        <taxon>Spermatophyta</taxon>
        <taxon>Magnoliopsida</taxon>
        <taxon>eudicotyledons</taxon>
        <taxon>Gunneridae</taxon>
        <taxon>Pentapetalae</taxon>
        <taxon>asterids</taxon>
        <taxon>Ericales</taxon>
        <taxon>Theaceae</taxon>
        <taxon>Camellia</taxon>
    </lineage>
</organism>
<dbReference type="Proteomes" id="UP001060215">
    <property type="component" value="Chromosome 1"/>
</dbReference>
<gene>
    <name evidence="1" type="ORF">LOK49_LG01G02658</name>
</gene>
<proteinExistence type="predicted"/>
<evidence type="ECO:0000313" key="2">
    <source>
        <dbReference type="Proteomes" id="UP001060215"/>
    </source>
</evidence>
<dbReference type="EMBL" id="CM045758">
    <property type="protein sequence ID" value="KAI8029506.1"/>
    <property type="molecule type" value="Genomic_DNA"/>
</dbReference>
<reference evidence="1 2" key="1">
    <citation type="journal article" date="2022" name="Plant J.">
        <title>Chromosome-level genome of Camellia lanceoleosa provides a valuable resource for understanding genome evolution and self-incompatibility.</title>
        <authorList>
            <person name="Gong W."/>
            <person name="Xiao S."/>
            <person name="Wang L."/>
            <person name="Liao Z."/>
            <person name="Chang Y."/>
            <person name="Mo W."/>
            <person name="Hu G."/>
            <person name="Li W."/>
            <person name="Zhao G."/>
            <person name="Zhu H."/>
            <person name="Hu X."/>
            <person name="Ji K."/>
            <person name="Xiang X."/>
            <person name="Song Q."/>
            <person name="Yuan D."/>
            <person name="Jin S."/>
            <person name="Zhang L."/>
        </authorList>
    </citation>
    <scope>NUCLEOTIDE SEQUENCE [LARGE SCALE GENOMIC DNA]</scope>
    <source>
        <strain evidence="1">SQ_2022a</strain>
    </source>
</reference>
<name>A0ACC0IVP6_9ERIC</name>
<protein>
    <submittedName>
        <fullName evidence="1">Ras-related protein Rab5</fullName>
    </submittedName>
</protein>
<evidence type="ECO:0000313" key="1">
    <source>
        <dbReference type="EMBL" id="KAI8029506.1"/>
    </source>
</evidence>
<sequence length="89" mass="9377">MAMMARMAAAACESDLDGQIWCSATVVTSHHRCSKSPFCICACLLGDMLGAGKSSLVLRFVKGQFLEFRKVATGGMMGIGGTKEIKVTG</sequence>